<dbReference type="AlphaFoldDB" id="A0AAV0WA19"/>
<sequence>MLHYEQCQDNNKQLFVVGEGVNAKTGGEPYLAGVITKIEGEDIYVKFPYGRYHNYEYKYDKSQLLPFTSQFINGKLNIIKKGTKPMPTQRKAILEYETRLLRYLNQ</sequence>
<comment type="caution">
    <text evidence="1">The sequence shown here is derived from an EMBL/GenBank/DDBJ whole genome shotgun (WGS) entry which is preliminary data.</text>
</comment>
<keyword evidence="2" id="KW-1185">Reference proteome</keyword>
<accession>A0AAV0WA19</accession>
<dbReference type="EMBL" id="CARXXK010000002">
    <property type="protein sequence ID" value="CAI6352600.1"/>
    <property type="molecule type" value="Genomic_DNA"/>
</dbReference>
<organism evidence="1 2">
    <name type="scientific">Macrosiphum euphorbiae</name>
    <name type="common">potato aphid</name>
    <dbReference type="NCBI Taxonomy" id="13131"/>
    <lineage>
        <taxon>Eukaryota</taxon>
        <taxon>Metazoa</taxon>
        <taxon>Ecdysozoa</taxon>
        <taxon>Arthropoda</taxon>
        <taxon>Hexapoda</taxon>
        <taxon>Insecta</taxon>
        <taxon>Pterygota</taxon>
        <taxon>Neoptera</taxon>
        <taxon>Paraneoptera</taxon>
        <taxon>Hemiptera</taxon>
        <taxon>Sternorrhyncha</taxon>
        <taxon>Aphidomorpha</taxon>
        <taxon>Aphidoidea</taxon>
        <taxon>Aphididae</taxon>
        <taxon>Macrosiphini</taxon>
        <taxon>Macrosiphum</taxon>
    </lineage>
</organism>
<reference evidence="1 2" key="1">
    <citation type="submission" date="2023-01" db="EMBL/GenBank/DDBJ databases">
        <authorList>
            <person name="Whitehead M."/>
        </authorList>
    </citation>
    <scope>NUCLEOTIDE SEQUENCE [LARGE SCALE GENOMIC DNA]</scope>
</reference>
<dbReference type="Proteomes" id="UP001160148">
    <property type="component" value="Unassembled WGS sequence"/>
</dbReference>
<proteinExistence type="predicted"/>
<gene>
    <name evidence="1" type="ORF">MEUPH1_LOCUS8818</name>
</gene>
<name>A0AAV0WA19_9HEMI</name>
<protein>
    <submittedName>
        <fullName evidence="1">Uncharacterized protein</fullName>
    </submittedName>
</protein>
<evidence type="ECO:0000313" key="1">
    <source>
        <dbReference type="EMBL" id="CAI6352600.1"/>
    </source>
</evidence>
<evidence type="ECO:0000313" key="2">
    <source>
        <dbReference type="Proteomes" id="UP001160148"/>
    </source>
</evidence>